<proteinExistence type="predicted"/>
<dbReference type="RefSeq" id="WP_154931681.1">
    <property type="nucleotide sequence ID" value="NZ_CP036341.1"/>
</dbReference>
<dbReference type="PROSITE" id="PS00409">
    <property type="entry name" value="PROKAR_NTER_METHYL"/>
    <property type="match status" value="1"/>
</dbReference>
<sequence length="321" mass="34480">MFDFSSRKRGFTLIELLVVIAIIAILIALLLPAVQQAREAARRSTCKNNLKQLGLAFHNYHDTHRVLPPAAINPGSAKCTSVFPTNNIMNHTCYQMLLPFLDQAPLYNLYNWSIPSGSAMHSSCGHTPPAATSNQFNLIGANLPVFLCPSDSGTPIGTETSSTYYSNGAHRTSYGVAANQYDSDKASSFQGDTYAQKGVLGLNGSARISAITDGTSNTVLLIETPLLKTTSGSDTYVGFGPFWDTFTHTHFIRPTGQGINRPRNAAYSQRVYGWGAGSFHVGGVHILLGDGAVRFLSENANMTAVVQALISARGGEVIGEF</sequence>
<evidence type="ECO:0000313" key="3">
    <source>
        <dbReference type="EMBL" id="HCO26743.1"/>
    </source>
</evidence>
<accession>A0A3D3RD48</accession>
<feature type="transmembrane region" description="Helical" evidence="1">
    <location>
        <begin position="12"/>
        <end position="34"/>
    </location>
</feature>
<dbReference type="InterPro" id="IPR027558">
    <property type="entry name" value="Pre_pil_HX9DG_C"/>
</dbReference>
<dbReference type="Pfam" id="PF07963">
    <property type="entry name" value="N_methyl"/>
    <property type="match status" value="1"/>
</dbReference>
<feature type="domain" description="DUF1559" evidence="2">
    <location>
        <begin position="35"/>
        <end position="301"/>
    </location>
</feature>
<dbReference type="AlphaFoldDB" id="A0A3D3RD48"/>
<dbReference type="PANTHER" id="PTHR30093:SF2">
    <property type="entry name" value="TYPE II SECRETION SYSTEM PROTEIN H"/>
    <property type="match status" value="1"/>
</dbReference>
<dbReference type="SUPFAM" id="SSF54523">
    <property type="entry name" value="Pili subunits"/>
    <property type="match status" value="1"/>
</dbReference>
<keyword evidence="1" id="KW-0472">Membrane</keyword>
<organism evidence="3 4">
    <name type="scientific">Gimesia maris</name>
    <dbReference type="NCBI Taxonomy" id="122"/>
    <lineage>
        <taxon>Bacteria</taxon>
        <taxon>Pseudomonadati</taxon>
        <taxon>Planctomycetota</taxon>
        <taxon>Planctomycetia</taxon>
        <taxon>Planctomycetales</taxon>
        <taxon>Planctomycetaceae</taxon>
        <taxon>Gimesia</taxon>
    </lineage>
</organism>
<dbReference type="Gene3D" id="3.30.700.10">
    <property type="entry name" value="Glycoprotein, Type 4 Pilin"/>
    <property type="match status" value="1"/>
</dbReference>
<gene>
    <name evidence="3" type="ORF">DIT97_28400</name>
</gene>
<evidence type="ECO:0000256" key="1">
    <source>
        <dbReference type="SAM" id="Phobius"/>
    </source>
</evidence>
<protein>
    <submittedName>
        <fullName evidence="3">Prepilin-type cleavage/methylation domain-containing protein</fullName>
    </submittedName>
</protein>
<dbReference type="PANTHER" id="PTHR30093">
    <property type="entry name" value="GENERAL SECRETION PATHWAY PROTEIN G"/>
    <property type="match status" value="1"/>
</dbReference>
<dbReference type="InterPro" id="IPR045584">
    <property type="entry name" value="Pilin-like"/>
</dbReference>
<evidence type="ECO:0000313" key="4">
    <source>
        <dbReference type="Proteomes" id="UP000263642"/>
    </source>
</evidence>
<dbReference type="InterPro" id="IPR011453">
    <property type="entry name" value="DUF1559"/>
</dbReference>
<reference evidence="3 4" key="1">
    <citation type="journal article" date="2018" name="Nat. Biotechnol.">
        <title>A standardized bacterial taxonomy based on genome phylogeny substantially revises the tree of life.</title>
        <authorList>
            <person name="Parks D.H."/>
            <person name="Chuvochina M."/>
            <person name="Waite D.W."/>
            <person name="Rinke C."/>
            <person name="Skarshewski A."/>
            <person name="Chaumeil P.A."/>
            <person name="Hugenholtz P."/>
        </authorList>
    </citation>
    <scope>NUCLEOTIDE SEQUENCE [LARGE SCALE GENOMIC DNA]</scope>
    <source>
        <strain evidence="3">UBA9375</strain>
    </source>
</reference>
<dbReference type="InterPro" id="IPR012902">
    <property type="entry name" value="N_methyl_site"/>
</dbReference>
<dbReference type="NCBIfam" id="TIGR02532">
    <property type="entry name" value="IV_pilin_GFxxxE"/>
    <property type="match status" value="1"/>
</dbReference>
<comment type="caution">
    <text evidence="3">The sequence shown here is derived from an EMBL/GenBank/DDBJ whole genome shotgun (WGS) entry which is preliminary data.</text>
</comment>
<keyword evidence="1" id="KW-0812">Transmembrane</keyword>
<name>A0A3D3RD48_9PLAN</name>
<dbReference type="EMBL" id="DQAY01000170">
    <property type="protein sequence ID" value="HCO26743.1"/>
    <property type="molecule type" value="Genomic_DNA"/>
</dbReference>
<dbReference type="NCBIfam" id="TIGR04294">
    <property type="entry name" value="pre_pil_HX9DG"/>
    <property type="match status" value="1"/>
</dbReference>
<evidence type="ECO:0000259" key="2">
    <source>
        <dbReference type="Pfam" id="PF07596"/>
    </source>
</evidence>
<dbReference type="Proteomes" id="UP000263642">
    <property type="component" value="Unassembled WGS sequence"/>
</dbReference>
<keyword evidence="1" id="KW-1133">Transmembrane helix</keyword>
<dbReference type="Pfam" id="PF07596">
    <property type="entry name" value="SBP_bac_10"/>
    <property type="match status" value="1"/>
</dbReference>